<proteinExistence type="predicted"/>
<gene>
    <name evidence="2" type="ORF">ASZ90_008428</name>
</gene>
<feature type="domain" description="MaoC-like" evidence="1">
    <location>
        <begin position="13"/>
        <end position="95"/>
    </location>
</feature>
<reference evidence="2" key="1">
    <citation type="journal article" date="2015" name="Proc. Natl. Acad. Sci. U.S.A.">
        <title>Networks of energetic and metabolic interactions define dynamics in microbial communities.</title>
        <authorList>
            <person name="Embree M."/>
            <person name="Liu J.K."/>
            <person name="Al-Bassam M.M."/>
            <person name="Zengler K."/>
        </authorList>
    </citation>
    <scope>NUCLEOTIDE SEQUENCE</scope>
</reference>
<sequence>MAPNYDDIEVGHKMPVYTSAPITRTHLVRYAGASGDFNPLHHDQTFIKMIGMKNVIAHGMLIMGIAGEAVTSWIENKYLRKFNARFLSMTEPADMDDMENTKDRAIIIVSGEIVKKFEENGEKRIQCDIIAQDALGSKKLSGFFIAALP</sequence>
<dbReference type="PANTHER" id="PTHR43841">
    <property type="entry name" value="3-HYDROXYACYL-THIOESTER DEHYDRATASE HTDX-RELATED"/>
    <property type="match status" value="1"/>
</dbReference>
<dbReference type="SUPFAM" id="SSF54637">
    <property type="entry name" value="Thioesterase/thiol ester dehydrase-isomerase"/>
    <property type="match status" value="1"/>
</dbReference>
<comment type="caution">
    <text evidence="2">The sequence shown here is derived from an EMBL/GenBank/DDBJ whole genome shotgun (WGS) entry which is preliminary data.</text>
</comment>
<organism evidence="2">
    <name type="scientific">hydrocarbon metagenome</name>
    <dbReference type="NCBI Taxonomy" id="938273"/>
    <lineage>
        <taxon>unclassified sequences</taxon>
        <taxon>metagenomes</taxon>
        <taxon>ecological metagenomes</taxon>
    </lineage>
</organism>
<accession>A0A0W8FLN7</accession>
<dbReference type="PANTHER" id="PTHR43841:SF3">
    <property type="entry name" value="(3R)-HYDROXYACYL-ACP DEHYDRATASE SUBUNIT HADB"/>
    <property type="match status" value="1"/>
</dbReference>
<dbReference type="Pfam" id="PF01575">
    <property type="entry name" value="MaoC_dehydratas"/>
    <property type="match status" value="1"/>
</dbReference>
<evidence type="ECO:0000313" key="2">
    <source>
        <dbReference type="EMBL" id="KUG21808.1"/>
    </source>
</evidence>
<name>A0A0W8FLN7_9ZZZZ</name>
<dbReference type="EMBL" id="LNQE01001019">
    <property type="protein sequence ID" value="KUG21808.1"/>
    <property type="molecule type" value="Genomic_DNA"/>
</dbReference>
<dbReference type="InterPro" id="IPR029069">
    <property type="entry name" value="HotDog_dom_sf"/>
</dbReference>
<protein>
    <submittedName>
        <fullName evidence="2">Maoc family protein</fullName>
    </submittedName>
</protein>
<evidence type="ECO:0000259" key="1">
    <source>
        <dbReference type="Pfam" id="PF01575"/>
    </source>
</evidence>
<dbReference type="Gene3D" id="3.10.129.10">
    <property type="entry name" value="Hotdog Thioesterase"/>
    <property type="match status" value="1"/>
</dbReference>
<dbReference type="InterPro" id="IPR002539">
    <property type="entry name" value="MaoC-like_dom"/>
</dbReference>
<dbReference type="AlphaFoldDB" id="A0A0W8FLN7"/>